<keyword evidence="1" id="KW-0732">Signal</keyword>
<feature type="chain" id="PRO_5006065483" evidence="1">
    <location>
        <begin position="24"/>
        <end position="507"/>
    </location>
</feature>
<accession>A0A0P1IP53</accession>
<dbReference type="EMBL" id="CYUE01000012">
    <property type="protein sequence ID" value="CUK25405.1"/>
    <property type="molecule type" value="Genomic_DNA"/>
</dbReference>
<evidence type="ECO:0000313" key="2">
    <source>
        <dbReference type="EMBL" id="CUK25405.1"/>
    </source>
</evidence>
<dbReference type="RefSeq" id="WP_058314365.1">
    <property type="nucleotide sequence ID" value="NZ_CYTO01000024.1"/>
</dbReference>
<evidence type="ECO:0000256" key="1">
    <source>
        <dbReference type="SAM" id="SignalP"/>
    </source>
</evidence>
<feature type="signal peptide" evidence="1">
    <location>
        <begin position="1"/>
        <end position="23"/>
    </location>
</feature>
<reference evidence="3" key="1">
    <citation type="submission" date="2015-09" db="EMBL/GenBank/DDBJ databases">
        <authorList>
            <person name="Rodrigo-Torres Lidia"/>
            <person name="Arahal R.David."/>
        </authorList>
    </citation>
    <scope>NUCLEOTIDE SEQUENCE [LARGE SCALE GENOMIC DNA]</scope>
    <source>
        <strain evidence="3">CECT 5114</strain>
    </source>
</reference>
<name>A0A0P1IP53_9RHOB</name>
<dbReference type="AlphaFoldDB" id="A0A0P1IP53"/>
<keyword evidence="3" id="KW-1185">Reference proteome</keyword>
<protein>
    <submittedName>
        <fullName evidence="2">Uncharacterized protein</fullName>
    </submittedName>
</protein>
<dbReference type="Proteomes" id="UP000051184">
    <property type="component" value="Unassembled WGS sequence"/>
</dbReference>
<evidence type="ECO:0000313" key="3">
    <source>
        <dbReference type="Proteomes" id="UP000051184"/>
    </source>
</evidence>
<gene>
    <name evidence="2" type="ORF">TA5114_01203</name>
</gene>
<dbReference type="STRING" id="1715691.TA5113_02729"/>
<organism evidence="2 3">
    <name type="scientific">Cognatishimia activa</name>
    <dbReference type="NCBI Taxonomy" id="1715691"/>
    <lineage>
        <taxon>Bacteria</taxon>
        <taxon>Pseudomonadati</taxon>
        <taxon>Pseudomonadota</taxon>
        <taxon>Alphaproteobacteria</taxon>
        <taxon>Rhodobacterales</taxon>
        <taxon>Paracoccaceae</taxon>
        <taxon>Cognatishimia</taxon>
    </lineage>
</organism>
<proteinExistence type="predicted"/>
<sequence length="507" mass="54509">MFNKVRTAKVQLAGALMCLPALAFGQEDAPLSAIDWLTQTPTVTVNINPEPPVTDAGDTPQIDVSELGQSGRDAVGLLPSHVTGLPSSIWQDSKALTLADLISDIPEEPLPAIQALMYTLLLAEANPPADAGGNDALLLARVDKLVALGAIEQANALLDRAAPDRADLFTRWFDVSLLIGEEQRACDVLSGAPHLAPSYAARVFCQARDGAWETAVITLNTANFLKLISPADDALLVRFLDPELFAEEPLLITVSEPDPLQFRLFEAIGEPQPTRLLPRAYAHADLRDNIGWKAQLEAAERLAKVGALTENRLFGLYLDRKPAASGTIWDRVAAVQKFQSALTAGDAVKIAESLPLAWSAMKAAHLEVPFARYYGDTLKSLPKGSVAGTLGREIRLLSESYELAARDGTRDFLAGLAMGQPPKRSADPTRQAIADAFHRAGVPQVWTNRLARGQLGEVILLAIKSFQQGASGDLRALTNALATFRAVGLEDTARQASLQVLLLERGF</sequence>